<sequence>MYSKNKGIDLAVLILLEGTACSFRQENSRHAFREEDCRRGIQDVLGIHDAADGLRWLLVCLARTSLHGTTETT</sequence>
<dbReference type="Proteomes" id="UP001152803">
    <property type="component" value="Unassembled WGS sequence"/>
</dbReference>
<name>A0A9Q1D652_CONCO</name>
<protein>
    <submittedName>
        <fullName evidence="1">Uncharacterized protein</fullName>
    </submittedName>
</protein>
<evidence type="ECO:0000313" key="2">
    <source>
        <dbReference type="Proteomes" id="UP001152803"/>
    </source>
</evidence>
<dbReference type="AlphaFoldDB" id="A0A9Q1D652"/>
<accession>A0A9Q1D652</accession>
<organism evidence="1 2">
    <name type="scientific">Conger conger</name>
    <name type="common">Conger eel</name>
    <name type="synonym">Muraena conger</name>
    <dbReference type="NCBI Taxonomy" id="82655"/>
    <lineage>
        <taxon>Eukaryota</taxon>
        <taxon>Metazoa</taxon>
        <taxon>Chordata</taxon>
        <taxon>Craniata</taxon>
        <taxon>Vertebrata</taxon>
        <taxon>Euteleostomi</taxon>
        <taxon>Actinopterygii</taxon>
        <taxon>Neopterygii</taxon>
        <taxon>Teleostei</taxon>
        <taxon>Anguilliformes</taxon>
        <taxon>Congridae</taxon>
        <taxon>Conger</taxon>
    </lineage>
</organism>
<keyword evidence="2" id="KW-1185">Reference proteome</keyword>
<proteinExistence type="predicted"/>
<dbReference type="EMBL" id="JAFJMO010000013">
    <property type="protein sequence ID" value="KAJ8259326.1"/>
    <property type="molecule type" value="Genomic_DNA"/>
</dbReference>
<gene>
    <name evidence="1" type="ORF">COCON_G00183380</name>
</gene>
<reference evidence="1" key="1">
    <citation type="journal article" date="2023" name="Science">
        <title>Genome structures resolve the early diversification of teleost fishes.</title>
        <authorList>
            <person name="Parey E."/>
            <person name="Louis A."/>
            <person name="Montfort J."/>
            <person name="Bouchez O."/>
            <person name="Roques C."/>
            <person name="Iampietro C."/>
            <person name="Lluch J."/>
            <person name="Castinel A."/>
            <person name="Donnadieu C."/>
            <person name="Desvignes T."/>
            <person name="Floi Bucao C."/>
            <person name="Jouanno E."/>
            <person name="Wen M."/>
            <person name="Mejri S."/>
            <person name="Dirks R."/>
            <person name="Jansen H."/>
            <person name="Henkel C."/>
            <person name="Chen W.J."/>
            <person name="Zahm M."/>
            <person name="Cabau C."/>
            <person name="Klopp C."/>
            <person name="Thompson A.W."/>
            <person name="Robinson-Rechavi M."/>
            <person name="Braasch I."/>
            <person name="Lecointre G."/>
            <person name="Bobe J."/>
            <person name="Postlethwait J.H."/>
            <person name="Berthelot C."/>
            <person name="Roest Crollius H."/>
            <person name="Guiguen Y."/>
        </authorList>
    </citation>
    <scope>NUCLEOTIDE SEQUENCE</scope>
    <source>
        <strain evidence="1">Concon-B</strain>
    </source>
</reference>
<evidence type="ECO:0000313" key="1">
    <source>
        <dbReference type="EMBL" id="KAJ8259326.1"/>
    </source>
</evidence>
<comment type="caution">
    <text evidence="1">The sequence shown here is derived from an EMBL/GenBank/DDBJ whole genome shotgun (WGS) entry which is preliminary data.</text>
</comment>